<dbReference type="Proteomes" id="UP000298017">
    <property type="component" value="Unassembled WGS sequence"/>
</dbReference>
<keyword evidence="3" id="KW-1185">Reference proteome</keyword>
<proteinExistence type="predicted"/>
<name>A0AAX2SEN3_KOCRH</name>
<sequence>MTPEKTPGQDAVPAHLRTAIDAATRSASEGGGPFGAVLVTADGQEFVAVNRVTAENDPTAHAEISVIRAAAAALGTPDLSGATLHVSCEPCPMCLCAALWARLGRICFAADRHDAARGGFDDAAFHDFFTASREQRDAMLPVDHVSVASCPEPFDAWKANPDRTDY</sequence>
<evidence type="ECO:0000259" key="1">
    <source>
        <dbReference type="PROSITE" id="PS51747"/>
    </source>
</evidence>
<dbReference type="GeneID" id="93231919"/>
<dbReference type="RefSeq" id="WP_019310805.1">
    <property type="nucleotide sequence ID" value="NZ_CAJFZU010000002.1"/>
</dbReference>
<dbReference type="InterPro" id="IPR016193">
    <property type="entry name" value="Cytidine_deaminase-like"/>
</dbReference>
<dbReference type="AlphaFoldDB" id="A0AAX2SEN3"/>
<evidence type="ECO:0000313" key="3">
    <source>
        <dbReference type="Proteomes" id="UP000298017"/>
    </source>
</evidence>
<dbReference type="InterPro" id="IPR002125">
    <property type="entry name" value="CMP_dCMP_dom"/>
</dbReference>
<comment type="caution">
    <text evidence="2">The sequence shown here is derived from an EMBL/GenBank/DDBJ whole genome shotgun (WGS) entry which is preliminary data.</text>
</comment>
<dbReference type="Pfam" id="PF00383">
    <property type="entry name" value="dCMP_cyt_deam_1"/>
    <property type="match status" value="1"/>
</dbReference>
<reference evidence="2 3" key="1">
    <citation type="submission" date="2019-03" db="EMBL/GenBank/DDBJ databases">
        <title>Genome Sequencing and Assembly of Various Microbes Isolated from Alder Root Nodule.</title>
        <authorList>
            <person name="Swanson E."/>
            <person name="Sevigny J.L."/>
            <person name="Pesce C."/>
            <person name="Davis I."/>
            <person name="Kleiner V."/>
            <person name="Tisa L."/>
        </authorList>
    </citation>
    <scope>NUCLEOTIDE SEQUENCE [LARGE SCALE GENOMIC DNA]</scope>
    <source>
        <strain evidence="2 3">4R-31</strain>
    </source>
</reference>
<dbReference type="PANTHER" id="PTHR11079:SF161">
    <property type="entry name" value="CMP_DCMP-TYPE DEAMINASE DOMAIN-CONTAINING PROTEIN"/>
    <property type="match status" value="1"/>
</dbReference>
<dbReference type="CDD" id="cd01285">
    <property type="entry name" value="nucleoside_deaminase"/>
    <property type="match status" value="1"/>
</dbReference>
<accession>A0AAX2SEN3</accession>
<dbReference type="GO" id="GO:0006152">
    <property type="term" value="P:purine nucleoside catabolic process"/>
    <property type="evidence" value="ECO:0007669"/>
    <property type="project" value="TreeGrafter"/>
</dbReference>
<gene>
    <name evidence="2" type="ORF">E4P33_07335</name>
</gene>
<protein>
    <submittedName>
        <fullName evidence="2">Nucleoside deaminase</fullName>
    </submittedName>
</protein>
<organism evidence="2 3">
    <name type="scientific">Kocuria rhizophila</name>
    <dbReference type="NCBI Taxonomy" id="72000"/>
    <lineage>
        <taxon>Bacteria</taxon>
        <taxon>Bacillati</taxon>
        <taxon>Actinomycetota</taxon>
        <taxon>Actinomycetes</taxon>
        <taxon>Micrococcales</taxon>
        <taxon>Micrococcaceae</taxon>
        <taxon>Kocuria</taxon>
    </lineage>
</organism>
<feature type="domain" description="CMP/dCMP-type deaminase" evidence="1">
    <location>
        <begin position="10"/>
        <end position="121"/>
    </location>
</feature>
<dbReference type="GO" id="GO:0047974">
    <property type="term" value="F:guanosine deaminase activity"/>
    <property type="evidence" value="ECO:0007669"/>
    <property type="project" value="TreeGrafter"/>
</dbReference>
<dbReference type="Gene3D" id="3.40.140.10">
    <property type="entry name" value="Cytidine Deaminase, domain 2"/>
    <property type="match status" value="1"/>
</dbReference>
<dbReference type="PROSITE" id="PS51747">
    <property type="entry name" value="CYT_DCMP_DEAMINASES_2"/>
    <property type="match status" value="1"/>
</dbReference>
<dbReference type="PANTHER" id="PTHR11079">
    <property type="entry name" value="CYTOSINE DEAMINASE FAMILY MEMBER"/>
    <property type="match status" value="1"/>
</dbReference>
<dbReference type="SUPFAM" id="SSF53927">
    <property type="entry name" value="Cytidine deaminase-like"/>
    <property type="match status" value="1"/>
</dbReference>
<dbReference type="EMBL" id="SPNK01000006">
    <property type="protein sequence ID" value="TFI01357.1"/>
    <property type="molecule type" value="Genomic_DNA"/>
</dbReference>
<evidence type="ECO:0000313" key="2">
    <source>
        <dbReference type="EMBL" id="TFI01357.1"/>
    </source>
</evidence>